<feature type="region of interest" description="Disordered" evidence="3">
    <location>
        <begin position="1"/>
        <end position="67"/>
    </location>
</feature>
<dbReference type="EMBL" id="JADNYJ010000152">
    <property type="protein sequence ID" value="KAF8879080.1"/>
    <property type="molecule type" value="Genomic_DNA"/>
</dbReference>
<evidence type="ECO:0000259" key="4">
    <source>
        <dbReference type="Pfam" id="PF12928"/>
    </source>
</evidence>
<evidence type="ECO:0000313" key="6">
    <source>
        <dbReference type="Proteomes" id="UP000724874"/>
    </source>
</evidence>
<evidence type="ECO:0000256" key="1">
    <source>
        <dbReference type="ARBA" id="ARBA00005736"/>
    </source>
</evidence>
<evidence type="ECO:0000256" key="3">
    <source>
        <dbReference type="SAM" id="MobiDB-lite"/>
    </source>
</evidence>
<reference evidence="5" key="1">
    <citation type="submission" date="2020-11" db="EMBL/GenBank/DDBJ databases">
        <authorList>
            <consortium name="DOE Joint Genome Institute"/>
            <person name="Ahrendt S."/>
            <person name="Riley R."/>
            <person name="Andreopoulos W."/>
            <person name="LaButti K."/>
            <person name="Pangilinan J."/>
            <person name="Ruiz-duenas F.J."/>
            <person name="Barrasa J.M."/>
            <person name="Sanchez-Garcia M."/>
            <person name="Camarero S."/>
            <person name="Miyauchi S."/>
            <person name="Serrano A."/>
            <person name="Linde D."/>
            <person name="Babiker R."/>
            <person name="Drula E."/>
            <person name="Ayuso-Fernandez I."/>
            <person name="Pacheco R."/>
            <person name="Padilla G."/>
            <person name="Ferreira P."/>
            <person name="Barriuso J."/>
            <person name="Kellner H."/>
            <person name="Castanera R."/>
            <person name="Alfaro M."/>
            <person name="Ramirez L."/>
            <person name="Pisabarro A.G."/>
            <person name="Kuo A."/>
            <person name="Tritt A."/>
            <person name="Lipzen A."/>
            <person name="He G."/>
            <person name="Yan M."/>
            <person name="Ng V."/>
            <person name="Cullen D."/>
            <person name="Martin F."/>
            <person name="Rosso M.-N."/>
            <person name="Henrissat B."/>
            <person name="Hibbett D."/>
            <person name="Martinez A.T."/>
            <person name="Grigoriev I.V."/>
        </authorList>
    </citation>
    <scope>NUCLEOTIDE SEQUENCE</scope>
    <source>
        <strain evidence="5">AH 44721</strain>
    </source>
</reference>
<dbReference type="InterPro" id="IPR024336">
    <property type="entry name" value="tRNA_splic_suSen54_N"/>
</dbReference>
<feature type="compositionally biased region" description="Acidic residues" evidence="3">
    <location>
        <begin position="22"/>
        <end position="36"/>
    </location>
</feature>
<comment type="caution">
    <text evidence="5">The sequence shown here is derived from an EMBL/GenBank/DDBJ whole genome shotgun (WGS) entry which is preliminary data.</text>
</comment>
<evidence type="ECO:0000256" key="2">
    <source>
        <dbReference type="ARBA" id="ARBA00022694"/>
    </source>
</evidence>
<accession>A0A9P5THQ5</accession>
<protein>
    <recommendedName>
        <fullName evidence="4">tRNA-splicing endonuclease subunit Sen54 N-terminal domain-containing protein</fullName>
    </recommendedName>
</protein>
<sequence>MDDSLEIPTALPPKAPLGDLPPEVEDEQSSDEEDGGLDWTKLLPPSARPVIPKRGEKEFEPRGAGGTNLQQHVLDRARSAMFQTLRSTRTISRHCTHSRYVARGIHFSNMGHSAPRSVLGEDGTEKMQKRLELLPEEAIYLIERGSLFCWKQMNLDIVQIPGLSEVEGSPMSVQQAFSEMIGKEDLTLEKFQVYAYLKRLGYVVTRANPPDPYYPLPPPILDRLKAFFPLWLSTVSQTLFGSFNWWRPICLTRWLHHDKNYSSLFRSLRFMSSGHSVPLKFSESVLEARNSTPYRIFYNLYKPSTPFKKSAPPPPDFQIVVIKTLPDTKIFPWFFPSITRPVALTPWPRKPNPFVTLKTGKKIIIIAAVDNGNTSFFRFGQGEFSEWPML</sequence>
<dbReference type="PANTHER" id="PTHR21027">
    <property type="entry name" value="TRNA-SPLICING ENDONUCLEASE SUBUNIT SEN54"/>
    <property type="match status" value="1"/>
</dbReference>
<keyword evidence="2" id="KW-0819">tRNA processing</keyword>
<evidence type="ECO:0000313" key="5">
    <source>
        <dbReference type="EMBL" id="KAF8879080.1"/>
    </source>
</evidence>
<name>A0A9P5THQ5_GYMJU</name>
<dbReference type="Pfam" id="PF12928">
    <property type="entry name" value="tRNA_int_end_N2"/>
    <property type="match status" value="1"/>
</dbReference>
<feature type="domain" description="tRNA-splicing endonuclease subunit Sen54 N-terminal" evidence="4">
    <location>
        <begin position="92"/>
        <end position="150"/>
    </location>
</feature>
<dbReference type="GO" id="GO:0000379">
    <property type="term" value="P:tRNA-type intron splice site recognition and cleavage"/>
    <property type="evidence" value="ECO:0007669"/>
    <property type="project" value="TreeGrafter"/>
</dbReference>
<organism evidence="5 6">
    <name type="scientific">Gymnopilus junonius</name>
    <name type="common">Spectacular rustgill mushroom</name>
    <name type="synonym">Gymnopilus spectabilis subsp. junonius</name>
    <dbReference type="NCBI Taxonomy" id="109634"/>
    <lineage>
        <taxon>Eukaryota</taxon>
        <taxon>Fungi</taxon>
        <taxon>Dikarya</taxon>
        <taxon>Basidiomycota</taxon>
        <taxon>Agaricomycotina</taxon>
        <taxon>Agaricomycetes</taxon>
        <taxon>Agaricomycetidae</taxon>
        <taxon>Agaricales</taxon>
        <taxon>Agaricineae</taxon>
        <taxon>Hymenogastraceae</taxon>
        <taxon>Gymnopilus</taxon>
    </lineage>
</organism>
<dbReference type="Proteomes" id="UP000724874">
    <property type="component" value="Unassembled WGS sequence"/>
</dbReference>
<comment type="similarity">
    <text evidence="1">Belongs to the SEN54 family.</text>
</comment>
<dbReference type="PANTHER" id="PTHR21027:SF1">
    <property type="entry name" value="TRNA-SPLICING ENDONUCLEASE SUBUNIT SEN54"/>
    <property type="match status" value="1"/>
</dbReference>
<dbReference type="GO" id="GO:0000214">
    <property type="term" value="C:tRNA-intron endonuclease complex"/>
    <property type="evidence" value="ECO:0007669"/>
    <property type="project" value="TreeGrafter"/>
</dbReference>
<dbReference type="OrthoDB" id="408683at2759"/>
<gene>
    <name evidence="5" type="ORF">CPB84DRAFT_1793589</name>
</gene>
<dbReference type="InterPro" id="IPR024337">
    <property type="entry name" value="tRNA_splic_suSen54"/>
</dbReference>
<proteinExistence type="inferred from homology"/>
<dbReference type="AlphaFoldDB" id="A0A9P5THQ5"/>
<keyword evidence="6" id="KW-1185">Reference proteome</keyword>